<evidence type="ECO:0000313" key="1">
    <source>
        <dbReference type="Proteomes" id="UP000035681"/>
    </source>
</evidence>
<reference evidence="2" key="1">
    <citation type="submission" date="2015-08" db="UniProtKB">
        <authorList>
            <consortium name="WormBaseParasite"/>
        </authorList>
    </citation>
    <scope>IDENTIFICATION</scope>
</reference>
<sequence length="696" mass="80238">MDSVYENKQSKKRKYHKRKNKSDFKINEFKKIQLTEGIVDNFDGSSKIGGFNRIDKPNKTEELNVVEEIDGTLTTDENDEIMGSFDLISDEQIEILAKFIIIKKEGNISDRTSNKLLELMGELTKSCKWPKTMKAVRVLMEKFVPVVSNLYDGVQEEHLTDGKLLKFNFMSNIDFVVKKNIKYLLPQVKTNGELMEINLLLHSDGGQLSKSSRIEIWSINRMILNLPKRVRLSFSNTIIFSIWLSNGKPNYGKLCRHLIDGFTNSIRCVSYRTIKNDGSIIDGKFYFKINIDKFTGDIPATRKLNNMVNFNGHFECTFCYAKGIYQKGIDGKNGKFTYNDGKFFKLRSNDKYKKDLFELMTNNYESYYGIQGKSYLMDVLKVPEAICIDSMHTVFAGPVKDDLFRIRDGYHKMDGRCDRFKVLGLPEYVMEQYDGMIKKTKLPMEFKRSLRSLRELNFFKSSELKVFMMVRLPTVLTEVISLETKHLILSLLLLNCGVLSLMDDNLNEGKILMAEKCLSDWFSERVKLIGHSAKVMKSHLITHLGIIARRHGNITNYGCFSGEGLMHVLANLVSQVSEKNSLSQIKARMMDFQMTSFVLMDKYEKSYEKVVPINNLMMDTCRSLNIDVNDCSFFDGVFSNSYFIKCCYKKDINVDGFLIYERNDGNFNAGLLLAVFNLKKKKTKKIDGCFKIKIKI</sequence>
<dbReference type="WBParaSite" id="SSTP_0000641400.1">
    <property type="protein sequence ID" value="SSTP_0000641400.1"/>
    <property type="gene ID" value="SSTP_0000641400"/>
</dbReference>
<name>A0A0K0EA86_STRER</name>
<proteinExistence type="predicted"/>
<dbReference type="Proteomes" id="UP000035681">
    <property type="component" value="Unplaced"/>
</dbReference>
<dbReference type="PANTHER" id="PTHR46579:SF1">
    <property type="entry name" value="F5_8 TYPE C DOMAIN-CONTAINING PROTEIN"/>
    <property type="match status" value="1"/>
</dbReference>
<protein>
    <submittedName>
        <fullName evidence="2">DUF4806 domain-containing protein</fullName>
    </submittedName>
</protein>
<keyword evidence="1" id="KW-1185">Reference proteome</keyword>
<evidence type="ECO:0000313" key="2">
    <source>
        <dbReference type="WBParaSite" id="SSTP_0000641400.1"/>
    </source>
</evidence>
<dbReference type="WBParaSite" id="TCONS_00016321.p1">
    <property type="protein sequence ID" value="TCONS_00016321.p1"/>
    <property type="gene ID" value="XLOC_010900"/>
</dbReference>
<accession>A0A0K0EA86</accession>
<dbReference type="PANTHER" id="PTHR46579">
    <property type="entry name" value="F5/8 TYPE C DOMAIN-CONTAINING PROTEIN-RELATED"/>
    <property type="match status" value="1"/>
</dbReference>
<organism evidence="2">
    <name type="scientific">Strongyloides stercoralis</name>
    <name type="common">Threadworm</name>
    <dbReference type="NCBI Taxonomy" id="6248"/>
    <lineage>
        <taxon>Eukaryota</taxon>
        <taxon>Metazoa</taxon>
        <taxon>Ecdysozoa</taxon>
        <taxon>Nematoda</taxon>
        <taxon>Chromadorea</taxon>
        <taxon>Rhabditida</taxon>
        <taxon>Tylenchina</taxon>
        <taxon>Panagrolaimomorpha</taxon>
        <taxon>Strongyloidoidea</taxon>
        <taxon>Strongyloididae</taxon>
        <taxon>Strongyloides</taxon>
    </lineage>
</organism>
<dbReference type="AlphaFoldDB" id="A0A0K0EA86"/>